<dbReference type="GO" id="GO:0016746">
    <property type="term" value="F:acyltransferase activity"/>
    <property type="evidence" value="ECO:0007669"/>
    <property type="project" value="UniProtKB-KW"/>
</dbReference>
<proteinExistence type="predicted"/>
<evidence type="ECO:0000259" key="1">
    <source>
        <dbReference type="PROSITE" id="PS51186"/>
    </source>
</evidence>
<dbReference type="EC" id="2.3.-.-" evidence="2"/>
<gene>
    <name evidence="2" type="ORF">ACJDUH_18615</name>
</gene>
<dbReference type="SUPFAM" id="SSF55729">
    <property type="entry name" value="Acyl-CoA N-acyltransferases (Nat)"/>
    <property type="match status" value="1"/>
</dbReference>
<dbReference type="PROSITE" id="PS51186">
    <property type="entry name" value="GNAT"/>
    <property type="match status" value="1"/>
</dbReference>
<dbReference type="RefSeq" id="WP_406766728.1">
    <property type="nucleotide sequence ID" value="NZ_JBJHZY010000006.1"/>
</dbReference>
<sequence>MFNIITDRLEIIPLSKEMLEKSSNDFNFVEERFGLKKSCIDFSERFKKILLLRFNEMKDTEYVYTWSTFWVIALLEENRIIGNIMIKGYPNKDGEVIVGYSLEANYRGLGYMPEALEGLIKWIFANQDVKYIVAGTLKDNIPSQRVLKKLRMKVYREDDECFWWRLEKGDY</sequence>
<dbReference type="PANTHER" id="PTHR43792:SF13">
    <property type="entry name" value="ACETYLTRANSFERASE"/>
    <property type="match status" value="1"/>
</dbReference>
<reference evidence="2 3" key="1">
    <citation type="submission" date="2024-11" db="EMBL/GenBank/DDBJ databases">
        <authorList>
            <person name="Heng Y.C."/>
            <person name="Lim A.C.H."/>
            <person name="Lee J.K.Y."/>
            <person name="Kittelmann S."/>
        </authorList>
    </citation>
    <scope>NUCLEOTIDE SEQUENCE [LARGE SCALE GENOMIC DNA]</scope>
    <source>
        <strain evidence="2 3">WILCCON 0202</strain>
    </source>
</reference>
<organism evidence="2 3">
    <name type="scientific">Candidatus Clostridium radicumherbarum</name>
    <dbReference type="NCBI Taxonomy" id="3381662"/>
    <lineage>
        <taxon>Bacteria</taxon>
        <taxon>Bacillati</taxon>
        <taxon>Bacillota</taxon>
        <taxon>Clostridia</taxon>
        <taxon>Eubacteriales</taxon>
        <taxon>Clostridiaceae</taxon>
        <taxon>Clostridium</taxon>
    </lineage>
</organism>
<dbReference type="Gene3D" id="3.40.630.30">
    <property type="match status" value="1"/>
</dbReference>
<keyword evidence="3" id="KW-1185">Reference proteome</keyword>
<dbReference type="InterPro" id="IPR016181">
    <property type="entry name" value="Acyl_CoA_acyltransferase"/>
</dbReference>
<dbReference type="EMBL" id="JBJHZY010000006">
    <property type="protein sequence ID" value="MFL0270096.1"/>
    <property type="molecule type" value="Genomic_DNA"/>
</dbReference>
<dbReference type="Pfam" id="PF13302">
    <property type="entry name" value="Acetyltransf_3"/>
    <property type="match status" value="1"/>
</dbReference>
<accession>A0ABW8TXG0</accession>
<dbReference type="InterPro" id="IPR000182">
    <property type="entry name" value="GNAT_dom"/>
</dbReference>
<dbReference type="Proteomes" id="UP001623661">
    <property type="component" value="Unassembled WGS sequence"/>
</dbReference>
<dbReference type="InterPro" id="IPR051531">
    <property type="entry name" value="N-acetyltransferase"/>
</dbReference>
<keyword evidence="2" id="KW-0808">Transferase</keyword>
<feature type="domain" description="N-acetyltransferase" evidence="1">
    <location>
        <begin position="26"/>
        <end position="169"/>
    </location>
</feature>
<name>A0ABW8TXG0_9CLOT</name>
<evidence type="ECO:0000313" key="3">
    <source>
        <dbReference type="Proteomes" id="UP001623661"/>
    </source>
</evidence>
<protein>
    <submittedName>
        <fullName evidence="2">GNAT family N-acetyltransferase</fullName>
        <ecNumber evidence="2">2.3.-.-</ecNumber>
    </submittedName>
</protein>
<comment type="caution">
    <text evidence="2">The sequence shown here is derived from an EMBL/GenBank/DDBJ whole genome shotgun (WGS) entry which is preliminary data.</text>
</comment>
<keyword evidence="2" id="KW-0012">Acyltransferase</keyword>
<dbReference type="PANTHER" id="PTHR43792">
    <property type="entry name" value="GNAT FAMILY, PUTATIVE (AFU_ORTHOLOGUE AFUA_3G00765)-RELATED-RELATED"/>
    <property type="match status" value="1"/>
</dbReference>
<evidence type="ECO:0000313" key="2">
    <source>
        <dbReference type="EMBL" id="MFL0270096.1"/>
    </source>
</evidence>